<dbReference type="EMBL" id="BQNB010021508">
    <property type="protein sequence ID" value="GJU07122.1"/>
    <property type="molecule type" value="Genomic_DNA"/>
</dbReference>
<accession>A0ABQ5J3P0</accession>
<reference evidence="2" key="2">
    <citation type="submission" date="2022-01" db="EMBL/GenBank/DDBJ databases">
        <authorList>
            <person name="Yamashiro T."/>
            <person name="Shiraishi A."/>
            <person name="Satake H."/>
            <person name="Nakayama K."/>
        </authorList>
    </citation>
    <scope>NUCLEOTIDE SEQUENCE</scope>
</reference>
<reference evidence="2" key="1">
    <citation type="journal article" date="2022" name="Int. J. Mol. Sci.">
        <title>Draft Genome of Tanacetum Coccineum: Genomic Comparison of Closely Related Tanacetum-Family Plants.</title>
        <authorList>
            <person name="Yamashiro T."/>
            <person name="Shiraishi A."/>
            <person name="Nakayama K."/>
            <person name="Satake H."/>
        </authorList>
    </citation>
    <scope>NUCLEOTIDE SEQUENCE</scope>
</reference>
<dbReference type="GO" id="GO:0003964">
    <property type="term" value="F:RNA-directed DNA polymerase activity"/>
    <property type="evidence" value="ECO:0007669"/>
    <property type="project" value="UniProtKB-KW"/>
</dbReference>
<dbReference type="PANTHER" id="PTHR33223:SF11">
    <property type="entry name" value="ELEMENT PROTEIN, PUTATIVE-RELATED"/>
    <property type="match status" value="1"/>
</dbReference>
<feature type="domain" description="Retrotransposon gag" evidence="1">
    <location>
        <begin position="88"/>
        <end position="147"/>
    </location>
</feature>
<keyword evidence="2" id="KW-0695">RNA-directed DNA polymerase</keyword>
<sequence>MGDIDINTLTMEQYITLIRDNNRPGVVIPEIGNEVDFEIKSHFMKELRRNLFVGTDDEDAHEHVRRVLEIPDLFHIPSVTHEAIMLRVFPITLTRAALRWKNRLPAVSITTWDLLEKAFICRYFPPFKITRKLKEILNFKQGMDETLYQA</sequence>
<organism evidence="2 3">
    <name type="scientific">Tanacetum coccineum</name>
    <dbReference type="NCBI Taxonomy" id="301880"/>
    <lineage>
        <taxon>Eukaryota</taxon>
        <taxon>Viridiplantae</taxon>
        <taxon>Streptophyta</taxon>
        <taxon>Embryophyta</taxon>
        <taxon>Tracheophyta</taxon>
        <taxon>Spermatophyta</taxon>
        <taxon>Magnoliopsida</taxon>
        <taxon>eudicotyledons</taxon>
        <taxon>Gunneridae</taxon>
        <taxon>Pentapetalae</taxon>
        <taxon>asterids</taxon>
        <taxon>campanulids</taxon>
        <taxon>Asterales</taxon>
        <taxon>Asteraceae</taxon>
        <taxon>Asteroideae</taxon>
        <taxon>Anthemideae</taxon>
        <taxon>Anthemidinae</taxon>
        <taxon>Tanacetum</taxon>
    </lineage>
</organism>
<keyword evidence="2" id="KW-0548">Nucleotidyltransferase</keyword>
<comment type="caution">
    <text evidence="2">The sequence shown here is derived from an EMBL/GenBank/DDBJ whole genome shotgun (WGS) entry which is preliminary data.</text>
</comment>
<dbReference type="Pfam" id="PF03732">
    <property type="entry name" value="Retrotrans_gag"/>
    <property type="match status" value="1"/>
</dbReference>
<dbReference type="InterPro" id="IPR005162">
    <property type="entry name" value="Retrotrans_gag_dom"/>
</dbReference>
<gene>
    <name evidence="2" type="ORF">Tco_1123552</name>
</gene>
<name>A0ABQ5J3P0_9ASTR</name>
<dbReference type="Proteomes" id="UP001151760">
    <property type="component" value="Unassembled WGS sequence"/>
</dbReference>
<keyword evidence="3" id="KW-1185">Reference proteome</keyword>
<keyword evidence="2" id="KW-0808">Transferase</keyword>
<dbReference type="PANTHER" id="PTHR33223">
    <property type="entry name" value="CCHC-TYPE DOMAIN-CONTAINING PROTEIN"/>
    <property type="match status" value="1"/>
</dbReference>
<protein>
    <submittedName>
        <fullName evidence="2">RNA-directed DNA polymerase, eukaryota, nucleotide-binding alpha-beta plait domain protein</fullName>
    </submittedName>
</protein>
<evidence type="ECO:0000259" key="1">
    <source>
        <dbReference type="Pfam" id="PF03732"/>
    </source>
</evidence>
<evidence type="ECO:0000313" key="3">
    <source>
        <dbReference type="Proteomes" id="UP001151760"/>
    </source>
</evidence>
<proteinExistence type="predicted"/>
<evidence type="ECO:0000313" key="2">
    <source>
        <dbReference type="EMBL" id="GJU07122.1"/>
    </source>
</evidence>